<evidence type="ECO:0000259" key="2">
    <source>
        <dbReference type="Pfam" id="PF14338"/>
    </source>
</evidence>
<dbReference type="GO" id="GO:0016787">
    <property type="term" value="F:hydrolase activity"/>
    <property type="evidence" value="ECO:0007669"/>
    <property type="project" value="UniProtKB-KW"/>
</dbReference>
<reference evidence="3 4" key="1">
    <citation type="submission" date="2024-03" db="EMBL/GenBank/DDBJ databases">
        <title>Cross-transmission of Acinetobacter junii carrying blaOXA-58 in a neonatal intensive care unit.</title>
        <authorList>
            <person name="Bour M."/>
            <person name="Potron A."/>
            <person name="Lecointe D."/>
        </authorList>
    </citation>
    <scope>NUCLEOTIDE SEQUENCE [LARGE SCALE GENOMIC DNA]</scope>
    <source>
        <strain evidence="3 4">21A3096 case 1</strain>
    </source>
</reference>
<protein>
    <submittedName>
        <fullName evidence="3">Restriction endonuclease</fullName>
        <ecNumber evidence="3">3.1.21.-</ecNumber>
    </submittedName>
</protein>
<name>A0ABU8ZJV0_ACIJU</name>
<dbReference type="GO" id="GO:0004519">
    <property type="term" value="F:endonuclease activity"/>
    <property type="evidence" value="ECO:0007669"/>
    <property type="project" value="UniProtKB-KW"/>
</dbReference>
<comment type="caution">
    <text evidence="3">The sequence shown here is derived from an EMBL/GenBank/DDBJ whole genome shotgun (WGS) entry which is preliminary data.</text>
</comment>
<dbReference type="RefSeq" id="WP_039048146.1">
    <property type="nucleotide sequence ID" value="NZ_BKFG01000051.1"/>
</dbReference>
<dbReference type="InterPro" id="IPR011856">
    <property type="entry name" value="tRNA_endonuc-like_dom_sf"/>
</dbReference>
<dbReference type="Pfam" id="PF14338">
    <property type="entry name" value="Mrr_N"/>
    <property type="match status" value="1"/>
</dbReference>
<dbReference type="EMBL" id="JBBMLE010000085">
    <property type="protein sequence ID" value="MEK0253796.1"/>
    <property type="molecule type" value="Genomic_DNA"/>
</dbReference>
<evidence type="ECO:0000313" key="3">
    <source>
        <dbReference type="EMBL" id="MEK0253796.1"/>
    </source>
</evidence>
<gene>
    <name evidence="3" type="ORF">WM018_15195</name>
</gene>
<evidence type="ECO:0000259" key="1">
    <source>
        <dbReference type="Pfam" id="PF04471"/>
    </source>
</evidence>
<dbReference type="Gene3D" id="3.40.1350.10">
    <property type="match status" value="1"/>
</dbReference>
<keyword evidence="3" id="KW-0255">Endonuclease</keyword>
<proteinExistence type="predicted"/>
<dbReference type="InterPro" id="IPR011335">
    <property type="entry name" value="Restrct_endonuc-II-like"/>
</dbReference>
<feature type="domain" description="Restriction system protein Mrr-like N-terminal" evidence="2">
    <location>
        <begin position="6"/>
        <end position="89"/>
    </location>
</feature>
<dbReference type="InterPro" id="IPR007560">
    <property type="entry name" value="Restrct_endonuc_IV_Mrr"/>
</dbReference>
<dbReference type="PANTHER" id="PTHR30015">
    <property type="entry name" value="MRR RESTRICTION SYSTEM PROTEIN"/>
    <property type="match status" value="1"/>
</dbReference>
<dbReference type="InterPro" id="IPR025745">
    <property type="entry name" value="Mrr-like_N_dom"/>
</dbReference>
<sequence>MPVPKYHELTLPMLKYLKMQTEAVTIADIKNTLAIQLSLTDEDLAQRLPSGLNMFSDRLSWAKTYLLKAGLIEQPKRAFCQISELGNSIDLSNLKIIDNNFLNQFESFVAFKSGKVVENGGVYQSAIVNQNEQTPEESIEVASKQLKESLKDELLDKIKKNSPRFFEQLVVDLLVAMGYGGSHQDAAQAIGKTNDGGIDGVISEDRLGLDKIYIQAKRWENTVGRPDIQQFKGALADQVAKKGVFITTSNFSKEAVESAKKSGIVLIDGSKLTSLMVEFGLGVQIERSFHIYKIDQDRFDEDNF</sequence>
<keyword evidence="3" id="KW-0378">Hydrolase</keyword>
<dbReference type="EC" id="3.1.21.-" evidence="3"/>
<feature type="domain" description="Restriction endonuclease type IV Mrr" evidence="1">
    <location>
        <begin position="158"/>
        <end position="276"/>
    </location>
</feature>
<dbReference type="PANTHER" id="PTHR30015:SF7">
    <property type="entry name" value="TYPE IV METHYL-DIRECTED RESTRICTION ENZYME ECOKMRR"/>
    <property type="match status" value="1"/>
</dbReference>
<dbReference type="InterPro" id="IPR052906">
    <property type="entry name" value="Type_IV_Methyl-Rstrct_Enzyme"/>
</dbReference>
<dbReference type="Proteomes" id="UP001498501">
    <property type="component" value="Unassembled WGS sequence"/>
</dbReference>
<dbReference type="Pfam" id="PF04471">
    <property type="entry name" value="Mrr_cat"/>
    <property type="match status" value="1"/>
</dbReference>
<evidence type="ECO:0000313" key="4">
    <source>
        <dbReference type="Proteomes" id="UP001498501"/>
    </source>
</evidence>
<organism evidence="3 4">
    <name type="scientific">Acinetobacter junii</name>
    <dbReference type="NCBI Taxonomy" id="40215"/>
    <lineage>
        <taxon>Bacteria</taxon>
        <taxon>Pseudomonadati</taxon>
        <taxon>Pseudomonadota</taxon>
        <taxon>Gammaproteobacteria</taxon>
        <taxon>Moraxellales</taxon>
        <taxon>Moraxellaceae</taxon>
        <taxon>Acinetobacter</taxon>
    </lineage>
</organism>
<accession>A0ABU8ZJV0</accession>
<keyword evidence="3" id="KW-0540">Nuclease</keyword>
<dbReference type="SUPFAM" id="SSF52980">
    <property type="entry name" value="Restriction endonuclease-like"/>
    <property type="match status" value="1"/>
</dbReference>
<keyword evidence="4" id="KW-1185">Reference proteome</keyword>